<proteinExistence type="predicted"/>
<dbReference type="RefSeq" id="WP_092872570.1">
    <property type="nucleotide sequence ID" value="NZ_FOJY01000010.1"/>
</dbReference>
<gene>
    <name evidence="1" type="ORF">SAMN05216249_11099</name>
</gene>
<dbReference type="AlphaFoldDB" id="A0A1I0YL69"/>
<dbReference type="STRING" id="1120918.SAMN05216249_11099"/>
<evidence type="ECO:0000313" key="2">
    <source>
        <dbReference type="Proteomes" id="UP000198838"/>
    </source>
</evidence>
<dbReference type="OrthoDB" id="1888412at2"/>
<protein>
    <recommendedName>
        <fullName evidence="3">Pre-peptidase C-terminal domain-containing protein</fullName>
    </recommendedName>
</protein>
<reference evidence="1 2" key="1">
    <citation type="submission" date="2016-10" db="EMBL/GenBank/DDBJ databases">
        <authorList>
            <person name="de Groot N.N."/>
        </authorList>
    </citation>
    <scope>NUCLEOTIDE SEQUENCE [LARGE SCALE GENOMIC DNA]</scope>
    <source>
        <strain evidence="1 2">DSM 5522</strain>
    </source>
</reference>
<name>A0A1I0YL69_9FIRM</name>
<keyword evidence="2" id="KW-1185">Reference proteome</keyword>
<evidence type="ECO:0000313" key="1">
    <source>
        <dbReference type="EMBL" id="SFB14155.1"/>
    </source>
</evidence>
<dbReference type="EMBL" id="FOJY01000010">
    <property type="protein sequence ID" value="SFB14155.1"/>
    <property type="molecule type" value="Genomic_DNA"/>
</dbReference>
<organism evidence="1 2">
    <name type="scientific">Acetitomaculum ruminis DSM 5522</name>
    <dbReference type="NCBI Taxonomy" id="1120918"/>
    <lineage>
        <taxon>Bacteria</taxon>
        <taxon>Bacillati</taxon>
        <taxon>Bacillota</taxon>
        <taxon>Clostridia</taxon>
        <taxon>Lachnospirales</taxon>
        <taxon>Lachnospiraceae</taxon>
        <taxon>Acetitomaculum</taxon>
    </lineage>
</organism>
<sequence length="277" mass="31670">MRLKKLLISCVVVVFVSVMSIIVSNAQIIKETESNDTFETAEEIEANYETAAQVARNNIPGRRTISGQINEKDADWFKVYLHGGEQYVTVNGEKMIIEVYDSNKKRILYEKHTKTKLGVTAFPFKASANGYYYVKISINENDSISYKLLVGGITYDRAICEVSLDTINMTKKHNSSSVFDLVDEKILPANALVDSISMRGIRTTAVNDINVINNVTLSLDRYIWKKQEIISRNIPLKSLWRIEYVYYKDISFNPSIEFVYIYPVKSSCVDNEIKLRK</sequence>
<dbReference type="Gene3D" id="2.60.120.380">
    <property type="match status" value="1"/>
</dbReference>
<evidence type="ECO:0008006" key="3">
    <source>
        <dbReference type="Google" id="ProtNLM"/>
    </source>
</evidence>
<accession>A0A1I0YL69</accession>
<dbReference type="Proteomes" id="UP000198838">
    <property type="component" value="Unassembled WGS sequence"/>
</dbReference>